<feature type="transmembrane region" description="Helical" evidence="1">
    <location>
        <begin position="148"/>
        <end position="165"/>
    </location>
</feature>
<feature type="transmembrane region" description="Helical" evidence="1">
    <location>
        <begin position="44"/>
        <end position="69"/>
    </location>
</feature>
<keyword evidence="1" id="KW-1133">Transmembrane helix</keyword>
<dbReference type="RefSeq" id="WP_134104621.1">
    <property type="nucleotide sequence ID" value="NZ_SODP01000002.1"/>
</dbReference>
<keyword evidence="1" id="KW-0472">Membrane</keyword>
<dbReference type="OrthoDB" id="4964600at2"/>
<organism evidence="2 3">
    <name type="scientific">Kribbella pratensis</name>
    <dbReference type="NCBI Taxonomy" id="2512112"/>
    <lineage>
        <taxon>Bacteria</taxon>
        <taxon>Bacillati</taxon>
        <taxon>Actinomycetota</taxon>
        <taxon>Actinomycetes</taxon>
        <taxon>Propionibacteriales</taxon>
        <taxon>Kribbellaceae</taxon>
        <taxon>Kribbella</taxon>
    </lineage>
</organism>
<gene>
    <name evidence="2" type="ORF">EV653_3481</name>
</gene>
<evidence type="ECO:0000256" key="1">
    <source>
        <dbReference type="SAM" id="Phobius"/>
    </source>
</evidence>
<feature type="transmembrane region" description="Helical" evidence="1">
    <location>
        <begin position="113"/>
        <end position="136"/>
    </location>
</feature>
<keyword evidence="1" id="KW-0812">Transmembrane</keyword>
<reference evidence="2 3" key="1">
    <citation type="submission" date="2019-03" db="EMBL/GenBank/DDBJ databases">
        <title>Genomic Encyclopedia of Type Strains, Phase III (KMG-III): the genomes of soil and plant-associated and newly described type strains.</title>
        <authorList>
            <person name="Whitman W."/>
        </authorList>
    </citation>
    <scope>NUCLEOTIDE SEQUENCE [LARGE SCALE GENOMIC DNA]</scope>
    <source>
        <strain evidence="2 3">VKM Ac-2573</strain>
    </source>
</reference>
<accession>A0A4V3GFT3</accession>
<proteinExistence type="predicted"/>
<dbReference type="Proteomes" id="UP000295146">
    <property type="component" value="Unassembled WGS sequence"/>
</dbReference>
<name>A0A4V3GFT3_9ACTN</name>
<evidence type="ECO:0000313" key="2">
    <source>
        <dbReference type="EMBL" id="TDW69457.1"/>
    </source>
</evidence>
<protein>
    <recommendedName>
        <fullName evidence="4">DUF998 domain-containing protein</fullName>
    </recommendedName>
</protein>
<dbReference type="AlphaFoldDB" id="A0A4V3GFT3"/>
<sequence length="206" mass="21252">MNRNLTIAGLVGAALTTVSGIIIEAVVKPASDVSDKMWSYPWTSHSLVPASLANAVLHLLVVLGTIAFLQVMTRRAGRVGGALATAGAVILFLAEFASLPIADQRLDETGPQLVGAFFGLGVALTGIGLTVAGIAVLRSPEWTGWQRYAALVAGIWSLVMIGVSATSALPVGVAIYGLTLCALFAAVLTQQPSSATEPRISARIES</sequence>
<dbReference type="EMBL" id="SODP01000002">
    <property type="protein sequence ID" value="TDW69457.1"/>
    <property type="molecule type" value="Genomic_DNA"/>
</dbReference>
<feature type="transmembrane region" description="Helical" evidence="1">
    <location>
        <begin position="171"/>
        <end position="189"/>
    </location>
</feature>
<feature type="transmembrane region" description="Helical" evidence="1">
    <location>
        <begin position="81"/>
        <end position="101"/>
    </location>
</feature>
<evidence type="ECO:0000313" key="3">
    <source>
        <dbReference type="Proteomes" id="UP000295146"/>
    </source>
</evidence>
<keyword evidence="3" id="KW-1185">Reference proteome</keyword>
<comment type="caution">
    <text evidence="2">The sequence shown here is derived from an EMBL/GenBank/DDBJ whole genome shotgun (WGS) entry which is preliminary data.</text>
</comment>
<evidence type="ECO:0008006" key="4">
    <source>
        <dbReference type="Google" id="ProtNLM"/>
    </source>
</evidence>